<feature type="domain" description="DUF7730" evidence="1">
    <location>
        <begin position="32"/>
        <end position="64"/>
    </location>
</feature>
<accession>A0ABQ8G8X2</accession>
<dbReference type="Pfam" id="PF24864">
    <property type="entry name" value="DUF7730"/>
    <property type="match status" value="2"/>
</dbReference>
<evidence type="ECO:0000313" key="2">
    <source>
        <dbReference type="EMBL" id="KAH7048440.1"/>
    </source>
</evidence>
<feature type="domain" description="DUF7730" evidence="1">
    <location>
        <begin position="72"/>
        <end position="197"/>
    </location>
</feature>
<evidence type="ECO:0000313" key="3">
    <source>
        <dbReference type="Proteomes" id="UP000774617"/>
    </source>
</evidence>
<dbReference type="InterPro" id="IPR056632">
    <property type="entry name" value="DUF7730"/>
</dbReference>
<keyword evidence="3" id="KW-1185">Reference proteome</keyword>
<dbReference type="PANTHER" id="PTHR38790:SF9">
    <property type="entry name" value="F-BOX DOMAIN-CONTAINING PROTEIN"/>
    <property type="match status" value="1"/>
</dbReference>
<sequence length="233" mass="26495">MDTYHTPSSLEQPQHPLPITRPRALTQENLAHPQLQSSFITRIPPEIRVLVYEKVLGHELLHLEPADGILKYIEAIGVLYTCNTFSMRRAKSLSLLPKVILPHRLQLIRNIHFSTAFACPIRPDFSYKHLRFPPDYIAHWPEACHALASMRGLKDLHITLAIWPRIPGKMDTIDDDSVYFLLDPLKIISAEKFNVVITVNLSDAVKARLGSVPFVLSKRVKHGIGFYTVHADD</sequence>
<dbReference type="PANTHER" id="PTHR38790">
    <property type="entry name" value="2EXR DOMAIN-CONTAINING PROTEIN-RELATED"/>
    <property type="match status" value="1"/>
</dbReference>
<dbReference type="EMBL" id="JAGTJR010000015">
    <property type="protein sequence ID" value="KAH7048440.1"/>
    <property type="molecule type" value="Genomic_DNA"/>
</dbReference>
<gene>
    <name evidence="2" type="ORF">B0J12DRAFT_575326</name>
</gene>
<dbReference type="Proteomes" id="UP000774617">
    <property type="component" value="Unassembled WGS sequence"/>
</dbReference>
<proteinExistence type="predicted"/>
<reference evidence="2 3" key="1">
    <citation type="journal article" date="2021" name="Nat. Commun.">
        <title>Genetic determinants of endophytism in the Arabidopsis root mycobiome.</title>
        <authorList>
            <person name="Mesny F."/>
            <person name="Miyauchi S."/>
            <person name="Thiergart T."/>
            <person name="Pickel B."/>
            <person name="Atanasova L."/>
            <person name="Karlsson M."/>
            <person name="Huettel B."/>
            <person name="Barry K.W."/>
            <person name="Haridas S."/>
            <person name="Chen C."/>
            <person name="Bauer D."/>
            <person name="Andreopoulos W."/>
            <person name="Pangilinan J."/>
            <person name="LaButti K."/>
            <person name="Riley R."/>
            <person name="Lipzen A."/>
            <person name="Clum A."/>
            <person name="Drula E."/>
            <person name="Henrissat B."/>
            <person name="Kohler A."/>
            <person name="Grigoriev I.V."/>
            <person name="Martin F.M."/>
            <person name="Hacquard S."/>
        </authorList>
    </citation>
    <scope>NUCLEOTIDE SEQUENCE [LARGE SCALE GENOMIC DNA]</scope>
    <source>
        <strain evidence="2 3">MPI-SDFR-AT-0080</strain>
    </source>
</reference>
<evidence type="ECO:0000259" key="1">
    <source>
        <dbReference type="Pfam" id="PF24864"/>
    </source>
</evidence>
<protein>
    <recommendedName>
        <fullName evidence="1">DUF7730 domain-containing protein</fullName>
    </recommendedName>
</protein>
<organism evidence="2 3">
    <name type="scientific">Macrophomina phaseolina</name>
    <dbReference type="NCBI Taxonomy" id="35725"/>
    <lineage>
        <taxon>Eukaryota</taxon>
        <taxon>Fungi</taxon>
        <taxon>Dikarya</taxon>
        <taxon>Ascomycota</taxon>
        <taxon>Pezizomycotina</taxon>
        <taxon>Dothideomycetes</taxon>
        <taxon>Dothideomycetes incertae sedis</taxon>
        <taxon>Botryosphaeriales</taxon>
        <taxon>Botryosphaeriaceae</taxon>
        <taxon>Macrophomina</taxon>
    </lineage>
</organism>
<name>A0ABQ8G8X2_9PEZI</name>
<comment type="caution">
    <text evidence="2">The sequence shown here is derived from an EMBL/GenBank/DDBJ whole genome shotgun (WGS) entry which is preliminary data.</text>
</comment>